<dbReference type="RefSeq" id="WP_147911534.1">
    <property type="nucleotide sequence ID" value="NZ_JBHUEJ010000019.1"/>
</dbReference>
<organism evidence="2 3">
    <name type="scientific">Ottowia flava</name>
    <dbReference type="NCBI Taxonomy" id="2675430"/>
    <lineage>
        <taxon>Bacteria</taxon>
        <taxon>Pseudomonadati</taxon>
        <taxon>Pseudomonadota</taxon>
        <taxon>Betaproteobacteria</taxon>
        <taxon>Burkholderiales</taxon>
        <taxon>Comamonadaceae</taxon>
        <taxon>Ottowia</taxon>
    </lineage>
</organism>
<name>A0ABW4KUA4_9BURK</name>
<comment type="caution">
    <text evidence="2">The sequence shown here is derived from an EMBL/GenBank/DDBJ whole genome shotgun (WGS) entry which is preliminary data.</text>
</comment>
<gene>
    <name evidence="2" type="ORF">ACFSF0_10090</name>
</gene>
<proteinExistence type="predicted"/>
<evidence type="ECO:0000313" key="2">
    <source>
        <dbReference type="EMBL" id="MFD1710956.1"/>
    </source>
</evidence>
<dbReference type="Proteomes" id="UP001597304">
    <property type="component" value="Unassembled WGS sequence"/>
</dbReference>
<sequence>MRRATAQKENTMPATRSLGLPRVALVGMALLGTLIFSGAAQACYTVFNADGAVVLQTAEAPRYPGQATTVPEGGRVAIQAGDCPAMGAPPMASAAASDDETTAVPPSRAAPLLTNVGTAAAAHVPYERVTPGIAVVAPAVAEQVWRQAPVANSADPSRAPPAGGDAAETELVITEWADGRTEVERRPRR</sequence>
<accession>A0ABW4KUA4</accession>
<evidence type="ECO:0000256" key="1">
    <source>
        <dbReference type="SAM" id="MobiDB-lite"/>
    </source>
</evidence>
<dbReference type="EMBL" id="JBHUEJ010000019">
    <property type="protein sequence ID" value="MFD1710956.1"/>
    <property type="molecule type" value="Genomic_DNA"/>
</dbReference>
<reference evidence="3" key="1">
    <citation type="journal article" date="2019" name="Int. J. Syst. Evol. Microbiol.">
        <title>The Global Catalogue of Microorganisms (GCM) 10K type strain sequencing project: providing services to taxonomists for standard genome sequencing and annotation.</title>
        <authorList>
            <consortium name="The Broad Institute Genomics Platform"/>
            <consortium name="The Broad Institute Genome Sequencing Center for Infectious Disease"/>
            <person name="Wu L."/>
            <person name="Ma J."/>
        </authorList>
    </citation>
    <scope>NUCLEOTIDE SEQUENCE [LARGE SCALE GENOMIC DNA]</scope>
    <source>
        <strain evidence="3">LMG 29247</strain>
    </source>
</reference>
<evidence type="ECO:0000313" key="3">
    <source>
        <dbReference type="Proteomes" id="UP001597304"/>
    </source>
</evidence>
<protein>
    <submittedName>
        <fullName evidence="2">Uncharacterized protein</fullName>
    </submittedName>
</protein>
<feature type="region of interest" description="Disordered" evidence="1">
    <location>
        <begin position="149"/>
        <end position="170"/>
    </location>
</feature>
<keyword evidence="3" id="KW-1185">Reference proteome</keyword>